<reference evidence="3" key="1">
    <citation type="submission" date="2025-08" db="UniProtKB">
        <authorList>
            <consortium name="RefSeq"/>
        </authorList>
    </citation>
    <scope>IDENTIFICATION</scope>
</reference>
<feature type="compositionally biased region" description="Acidic residues" evidence="1">
    <location>
        <begin position="406"/>
        <end position="420"/>
    </location>
</feature>
<evidence type="ECO:0000256" key="1">
    <source>
        <dbReference type="SAM" id="MobiDB-lite"/>
    </source>
</evidence>
<feature type="compositionally biased region" description="Polar residues" evidence="1">
    <location>
        <begin position="26"/>
        <end position="43"/>
    </location>
</feature>
<feature type="region of interest" description="Disordered" evidence="1">
    <location>
        <begin position="1"/>
        <end position="64"/>
    </location>
</feature>
<feature type="compositionally biased region" description="Acidic residues" evidence="1">
    <location>
        <begin position="181"/>
        <end position="190"/>
    </location>
</feature>
<feature type="compositionally biased region" description="Basic and acidic residues" evidence="1">
    <location>
        <begin position="396"/>
        <end position="405"/>
    </location>
</feature>
<organism evidence="2 3">
    <name type="scientific">Aplysia californica</name>
    <name type="common">California sea hare</name>
    <dbReference type="NCBI Taxonomy" id="6500"/>
    <lineage>
        <taxon>Eukaryota</taxon>
        <taxon>Metazoa</taxon>
        <taxon>Spiralia</taxon>
        <taxon>Lophotrochozoa</taxon>
        <taxon>Mollusca</taxon>
        <taxon>Gastropoda</taxon>
        <taxon>Heterobranchia</taxon>
        <taxon>Euthyneura</taxon>
        <taxon>Tectipleura</taxon>
        <taxon>Aplysiida</taxon>
        <taxon>Aplysioidea</taxon>
        <taxon>Aplysiidae</taxon>
        <taxon>Aplysia</taxon>
    </lineage>
</organism>
<feature type="compositionally biased region" description="Low complexity" evidence="1">
    <location>
        <begin position="325"/>
        <end position="335"/>
    </location>
</feature>
<gene>
    <name evidence="3" type="primary">LOC106012975</name>
</gene>
<dbReference type="Proteomes" id="UP000694888">
    <property type="component" value="Unplaced"/>
</dbReference>
<keyword evidence="2" id="KW-1185">Reference proteome</keyword>
<dbReference type="RefSeq" id="XP_012942917.1">
    <property type="nucleotide sequence ID" value="XM_013087463.1"/>
</dbReference>
<accession>A0ABM1A8L3</accession>
<feature type="compositionally biased region" description="Acidic residues" evidence="1">
    <location>
        <begin position="218"/>
        <end position="236"/>
    </location>
</feature>
<evidence type="ECO:0000313" key="3">
    <source>
        <dbReference type="RefSeq" id="XP_012942917.1"/>
    </source>
</evidence>
<name>A0ABM1A8L3_APLCA</name>
<protein>
    <submittedName>
        <fullName evidence="3">Sarcoplasmic reticulum histidine-rich calcium-binding protein</fullName>
    </submittedName>
</protein>
<sequence length="464" mass="50954">MKHNQHLSSTVPFNTLKIQPGHGSTHHTQAQLSRSTHSGSPQRIQKEKTILPGDSGADKAASQARVVSPVELELGGLIYAPPPMSTALPELQKQQMSAGEEAREGGGGGEEEGEEDHVVSIVMGDDNMDVHEDKFYDARQDEGVALTDNNNDDDNENGDDNKGSRRVRIAGDKDKDKENHDVDDDDDDDDHVGSVSENGDIDDTTPKQPKGRHQTEENKEDDDDDDDDETLDDEGFPLDPYSYVHPPPTTHTSFARYEKFLQRSYEDLLTVHAPHDDSSSVVSDVCSPRPDLRHQPALHQSQHASPAPTLPADGLSKLRATMPKFSSRAAAYSSFRHSHPTTAATDHAPREAGTTTTLMVAPPRERQMSYSDWLGAGYYTDDYRDDRPVGVGGTHGRQEARHAELEEREEEREEEKEELEVTGHGVTEQEVTPEEGKGEEETAPEGKGGDEETGQTDGVSTQIS</sequence>
<feature type="compositionally biased region" description="Basic and acidic residues" evidence="1">
    <location>
        <begin position="159"/>
        <end position="180"/>
    </location>
</feature>
<proteinExistence type="predicted"/>
<feature type="compositionally biased region" description="Basic and acidic residues" evidence="1">
    <location>
        <begin position="128"/>
        <end position="142"/>
    </location>
</feature>
<evidence type="ECO:0000313" key="2">
    <source>
        <dbReference type="Proteomes" id="UP000694888"/>
    </source>
</evidence>
<dbReference type="GeneID" id="106012975"/>
<feature type="compositionally biased region" description="Polar residues" evidence="1">
    <location>
        <begin position="1"/>
        <end position="17"/>
    </location>
</feature>
<feature type="region of interest" description="Disordered" evidence="1">
    <location>
        <begin position="90"/>
        <end position="251"/>
    </location>
</feature>
<feature type="region of interest" description="Disordered" evidence="1">
    <location>
        <begin position="275"/>
        <end position="464"/>
    </location>
</feature>
<feature type="compositionally biased region" description="Polar residues" evidence="1">
    <location>
        <begin position="455"/>
        <end position="464"/>
    </location>
</feature>